<comment type="caution">
    <text evidence="2">The sequence shown here is derived from an EMBL/GenBank/DDBJ whole genome shotgun (WGS) entry which is preliminary data.</text>
</comment>
<keyword evidence="1" id="KW-1133">Transmembrane helix</keyword>
<feature type="transmembrane region" description="Helical" evidence="1">
    <location>
        <begin position="36"/>
        <end position="55"/>
    </location>
</feature>
<reference evidence="2" key="1">
    <citation type="submission" date="2022-09" db="EMBL/GenBank/DDBJ databases">
        <title>Genome analysis and characterization of larvicidal activity of Brevibacillus strains.</title>
        <authorList>
            <person name="Patrusheva E.V."/>
            <person name="Izotova A.O."/>
            <person name="Toshchakov S.V."/>
            <person name="Sineoky S.P."/>
        </authorList>
    </citation>
    <scope>NUCLEOTIDE SEQUENCE</scope>
    <source>
        <strain evidence="2">VKPM_B-13247</strain>
    </source>
</reference>
<organism evidence="2 3">
    <name type="scientific">Brevibacillus laterosporus</name>
    <name type="common">Bacillus laterosporus</name>
    <dbReference type="NCBI Taxonomy" id="1465"/>
    <lineage>
        <taxon>Bacteria</taxon>
        <taxon>Bacillati</taxon>
        <taxon>Bacillota</taxon>
        <taxon>Bacilli</taxon>
        <taxon>Bacillales</taxon>
        <taxon>Paenibacillaceae</taxon>
        <taxon>Brevibacillus</taxon>
    </lineage>
</organism>
<dbReference type="AlphaFoldDB" id="A0AAP3DJJ0"/>
<proteinExistence type="predicted"/>
<name>A0AAP3DJJ0_BRELA</name>
<keyword evidence="1" id="KW-0812">Transmembrane</keyword>
<evidence type="ECO:0000256" key="1">
    <source>
        <dbReference type="SAM" id="Phobius"/>
    </source>
</evidence>
<evidence type="ECO:0000313" key="2">
    <source>
        <dbReference type="EMBL" id="MCZ0808250.1"/>
    </source>
</evidence>
<gene>
    <name evidence="2" type="ORF">O0554_15255</name>
</gene>
<keyword evidence="1" id="KW-0472">Membrane</keyword>
<dbReference type="Proteomes" id="UP001077662">
    <property type="component" value="Unassembled WGS sequence"/>
</dbReference>
<sequence>MENHLGKDNRSADEGMGMAHFQDHLLEKTGSLLDLHTFWVTCFLFLLLLPIHYAWSSKVGT</sequence>
<accession>A0AAP3DJJ0</accession>
<protein>
    <submittedName>
        <fullName evidence="2">Uncharacterized protein</fullName>
    </submittedName>
</protein>
<dbReference type="EMBL" id="JAPTNE010000019">
    <property type="protein sequence ID" value="MCZ0808250.1"/>
    <property type="molecule type" value="Genomic_DNA"/>
</dbReference>
<dbReference type="RefSeq" id="WP_258074382.1">
    <property type="nucleotide sequence ID" value="NZ_JANSGW010000019.1"/>
</dbReference>
<evidence type="ECO:0000313" key="3">
    <source>
        <dbReference type="Proteomes" id="UP001077662"/>
    </source>
</evidence>